<reference evidence="1" key="1">
    <citation type="journal article" date="2019" name="Sci. Rep.">
        <title>The first clawed lobster virus Homarus gammarus nudivirus (HgNV n. sp.) expands the diversity of the Nudiviridae.</title>
        <authorList>
            <person name="Holt C.C."/>
            <person name="Stone M."/>
            <person name="Bass D."/>
            <person name="Bateman K.S."/>
            <person name="van Aerle R."/>
            <person name="Daniels C.L."/>
            <person name="van der Giezen M."/>
            <person name="Ross S.H."/>
            <person name="Hooper C."/>
            <person name="Stentiford G.D."/>
        </authorList>
    </citation>
    <scope>NUCLEOTIDE SEQUENCE</scope>
    <source>
        <strain evidence="1">52S104HLG2</strain>
    </source>
</reference>
<evidence type="ECO:0000313" key="1">
    <source>
        <dbReference type="EMBL" id="QBB28612.1"/>
    </source>
</evidence>
<gene>
    <name evidence="1" type="ORF">HgNV_007</name>
</gene>
<dbReference type="Proteomes" id="UP000682645">
    <property type="component" value="Segment"/>
</dbReference>
<organism evidence="1 2">
    <name type="scientific">Homarus gammarus nudivirus</name>
    <dbReference type="NCBI Taxonomy" id="2509616"/>
    <lineage>
        <taxon>Viruses</taxon>
        <taxon>Viruses incertae sedis</taxon>
        <taxon>Naldaviricetes</taxon>
        <taxon>Lefavirales</taxon>
        <taxon>Nudiviridae</taxon>
        <taxon>Gammanudivirus</taxon>
        <taxon>Gammanudivirus hogammari</taxon>
    </lineage>
</organism>
<name>A0A411HB46_9VIRU</name>
<evidence type="ECO:0000313" key="2">
    <source>
        <dbReference type="Proteomes" id="UP000682645"/>
    </source>
</evidence>
<protein>
    <submittedName>
        <fullName evidence="1">Uncharacterized protein</fullName>
    </submittedName>
</protein>
<proteinExistence type="predicted"/>
<sequence>MIINKFVVISKLIFAFSEEAREHAIIEHIKLKEFVDNGTVITLYSLQYTIHKHSTHWFVSYSYTTQKSETTYNPPNYDIAIKVPQYTTVVVEYKTTEDLTVSPPNNKRRIIQKNPRSRKRLAEDGTPKKKAPTIFTAYCSV</sequence>
<dbReference type="EMBL" id="MK439999">
    <property type="protein sequence ID" value="QBB28612.1"/>
    <property type="molecule type" value="Genomic_DNA"/>
</dbReference>
<keyword evidence="2" id="KW-1185">Reference proteome</keyword>
<accession>A0A411HB46</accession>